<evidence type="ECO:0000256" key="2">
    <source>
        <dbReference type="ARBA" id="ARBA00022786"/>
    </source>
</evidence>
<dbReference type="Gene3D" id="1.25.10.10">
    <property type="entry name" value="Leucine-rich Repeat Variant"/>
    <property type="match status" value="1"/>
</dbReference>
<gene>
    <name evidence="3" type="ORF">CGOC_LOCUS7836</name>
</gene>
<dbReference type="EMBL" id="UYRV01027770">
    <property type="protein sequence ID" value="VDK81463.1"/>
    <property type="molecule type" value="Genomic_DNA"/>
</dbReference>
<dbReference type="AlphaFoldDB" id="A0A3P6TEN7"/>
<dbReference type="InterPro" id="IPR011989">
    <property type="entry name" value="ARM-like"/>
</dbReference>
<organism evidence="3 4">
    <name type="scientific">Cylicostephanus goldi</name>
    <name type="common">Nematode worm</name>
    <dbReference type="NCBI Taxonomy" id="71465"/>
    <lineage>
        <taxon>Eukaryota</taxon>
        <taxon>Metazoa</taxon>
        <taxon>Ecdysozoa</taxon>
        <taxon>Nematoda</taxon>
        <taxon>Chromadorea</taxon>
        <taxon>Rhabditida</taxon>
        <taxon>Rhabditina</taxon>
        <taxon>Rhabditomorpha</taxon>
        <taxon>Strongyloidea</taxon>
        <taxon>Strongylidae</taxon>
        <taxon>Cylicostephanus</taxon>
    </lineage>
</organism>
<dbReference type="SUPFAM" id="SSF48371">
    <property type="entry name" value="ARM repeat"/>
    <property type="match status" value="1"/>
</dbReference>
<reference evidence="3 4" key="1">
    <citation type="submission" date="2018-11" db="EMBL/GenBank/DDBJ databases">
        <authorList>
            <consortium name="Pathogen Informatics"/>
        </authorList>
    </citation>
    <scope>NUCLEOTIDE SEQUENCE [LARGE SCALE GENOMIC DNA]</scope>
</reference>
<proteinExistence type="predicted"/>
<evidence type="ECO:0000256" key="1">
    <source>
        <dbReference type="ARBA" id="ARBA00022737"/>
    </source>
</evidence>
<keyword evidence="4" id="KW-1185">Reference proteome</keyword>
<dbReference type="OrthoDB" id="5868269at2759"/>
<keyword evidence="1" id="KW-0677">Repeat</keyword>
<dbReference type="PANTHER" id="PTHR12696">
    <property type="entry name" value="TIP120"/>
    <property type="match status" value="1"/>
</dbReference>
<dbReference type="Proteomes" id="UP000271889">
    <property type="component" value="Unassembled WGS sequence"/>
</dbReference>
<dbReference type="InterPro" id="IPR016024">
    <property type="entry name" value="ARM-type_fold"/>
</dbReference>
<protein>
    <recommendedName>
        <fullName evidence="5">TATA-binding protein interacting (TIP20) domain-containing protein</fullName>
    </recommendedName>
</protein>
<dbReference type="InterPro" id="IPR039852">
    <property type="entry name" value="CAND1/CAND2"/>
</dbReference>
<evidence type="ECO:0000313" key="3">
    <source>
        <dbReference type="EMBL" id="VDK81463.1"/>
    </source>
</evidence>
<dbReference type="GO" id="GO:0010265">
    <property type="term" value="P:SCF complex assembly"/>
    <property type="evidence" value="ECO:0007669"/>
    <property type="project" value="InterPro"/>
</dbReference>
<keyword evidence="2" id="KW-0833">Ubl conjugation pathway</keyword>
<dbReference type="Pfam" id="PF25782">
    <property type="entry name" value="TPR_CAND1"/>
    <property type="match status" value="1"/>
</dbReference>
<accession>A0A3P6TEN7</accession>
<sequence length="214" mass="23789">MKVFTPHLRSIVELTIGAIQDSFYKVSAEGLGVASQLVPVIRDCNAGKLVPKLYEAIFEKLKINDIDQEVKERAIYAAGLYVANFANDMSSMVPTTLELMVERLRNEMTRLYAVRALIMIVESRSTHVNLSEVAPVLLPIMTDFLRKNSRALRIGTLHLLEALLMRDDLPSLDSDDLSQAIAELPALIKESDLQIAQLSLKCITGKFPIHASNP</sequence>
<evidence type="ECO:0000313" key="4">
    <source>
        <dbReference type="Proteomes" id="UP000271889"/>
    </source>
</evidence>
<evidence type="ECO:0008006" key="5">
    <source>
        <dbReference type="Google" id="ProtNLM"/>
    </source>
</evidence>
<name>A0A3P6TEN7_CYLGO</name>